<dbReference type="AlphaFoldDB" id="A0A2G2WDT7"/>
<reference evidence="2" key="2">
    <citation type="journal article" date="2017" name="J. Anim. Genet.">
        <title>Multiple reference genome sequences of hot pepper reveal the massive evolution of plant disease resistance genes by retroduplication.</title>
        <authorList>
            <person name="Kim S."/>
            <person name="Park J."/>
            <person name="Yeom S.-I."/>
            <person name="Kim Y.-M."/>
            <person name="Seo E."/>
            <person name="Kim K.-T."/>
            <person name="Kim M.-S."/>
            <person name="Lee J.M."/>
            <person name="Cheong K."/>
            <person name="Shin H.-S."/>
            <person name="Kim S.-B."/>
            <person name="Han K."/>
            <person name="Lee J."/>
            <person name="Park M."/>
            <person name="Lee H.-A."/>
            <person name="Lee H.-Y."/>
            <person name="Lee Y."/>
            <person name="Oh S."/>
            <person name="Lee J.H."/>
            <person name="Choi E."/>
            <person name="Choi E."/>
            <person name="Lee S.E."/>
            <person name="Jeon J."/>
            <person name="Kim H."/>
            <person name="Choi G."/>
            <person name="Song H."/>
            <person name="Lee J."/>
            <person name="Lee S.-C."/>
            <person name="Kwon J.-K."/>
            <person name="Lee H.-Y."/>
            <person name="Koo N."/>
            <person name="Hong Y."/>
            <person name="Kim R.W."/>
            <person name="Kang W.-H."/>
            <person name="Huh J.H."/>
            <person name="Kang B.-C."/>
            <person name="Yang T.-J."/>
            <person name="Lee Y.-H."/>
            <person name="Bennetzen J.L."/>
            <person name="Choi D."/>
        </authorList>
    </citation>
    <scope>NUCLEOTIDE SEQUENCE [LARGE SCALE GENOMIC DNA]</scope>
    <source>
        <strain evidence="2">cv. PBC81</strain>
    </source>
</reference>
<accession>A0A2G2WDT7</accession>
<reference evidence="1 2" key="1">
    <citation type="journal article" date="2017" name="Genome Biol.">
        <title>New reference genome sequences of hot pepper reveal the massive evolution of plant disease-resistance genes by retroduplication.</title>
        <authorList>
            <person name="Kim S."/>
            <person name="Park J."/>
            <person name="Yeom S.I."/>
            <person name="Kim Y.M."/>
            <person name="Seo E."/>
            <person name="Kim K.T."/>
            <person name="Kim M.S."/>
            <person name="Lee J.M."/>
            <person name="Cheong K."/>
            <person name="Shin H.S."/>
            <person name="Kim S.B."/>
            <person name="Han K."/>
            <person name="Lee J."/>
            <person name="Park M."/>
            <person name="Lee H.A."/>
            <person name="Lee H.Y."/>
            <person name="Lee Y."/>
            <person name="Oh S."/>
            <person name="Lee J.H."/>
            <person name="Choi E."/>
            <person name="Choi E."/>
            <person name="Lee S.E."/>
            <person name="Jeon J."/>
            <person name="Kim H."/>
            <person name="Choi G."/>
            <person name="Song H."/>
            <person name="Lee J."/>
            <person name="Lee S.C."/>
            <person name="Kwon J.K."/>
            <person name="Lee H.Y."/>
            <person name="Koo N."/>
            <person name="Hong Y."/>
            <person name="Kim R.W."/>
            <person name="Kang W.H."/>
            <person name="Huh J.H."/>
            <person name="Kang B.C."/>
            <person name="Yang T.J."/>
            <person name="Lee Y.H."/>
            <person name="Bennetzen J.L."/>
            <person name="Choi D."/>
        </authorList>
    </citation>
    <scope>NUCLEOTIDE SEQUENCE [LARGE SCALE GENOMIC DNA]</scope>
    <source>
        <strain evidence="2">cv. PBC81</strain>
    </source>
</reference>
<dbReference type="Proteomes" id="UP000224567">
    <property type="component" value="Unassembled WGS sequence"/>
</dbReference>
<protein>
    <submittedName>
        <fullName evidence="1">Uncharacterized protein</fullName>
    </submittedName>
</protein>
<proteinExistence type="predicted"/>
<comment type="caution">
    <text evidence="1">The sequence shown here is derived from an EMBL/GenBank/DDBJ whole genome shotgun (WGS) entry which is preliminary data.</text>
</comment>
<evidence type="ECO:0000313" key="1">
    <source>
        <dbReference type="EMBL" id="PHT43401.1"/>
    </source>
</evidence>
<gene>
    <name evidence="1" type="ORF">CQW23_17426</name>
</gene>
<name>A0A2G2WDT7_CAPBA</name>
<sequence length="349" mass="40030">MTIPIPFHRNSSYDEFITSIMQNRDLDCTLSDVVISYVMHLREKVNSTIINSDAHVLTYIMDVDTDGFRLIWRINVVERSFEGPLNSSAPSPQRPAVDDDLINNDLNDYEKDVDDTINMEDYSMHMKDFSSDSQDAEKDREMESQAGHSFTDETNFYYGQTFADKKEQKIELDAAVARQFFNYYMEKICRKLMKVQCLSRGCGGYCGQKTMTPWIDFAYTTFGACIQGYAHMRKVIAINGTHLYGKYDVMTTNIAESLNSILMDEQEYPVSYIFNSIAKNFDEKFRKMHAFVGGKENIFMPSAERILRDNKSASDSLYMGNSNGILDEYMVFGNSVTAKVSLLERSYSC</sequence>
<keyword evidence="2" id="KW-1185">Reference proteome</keyword>
<evidence type="ECO:0000313" key="2">
    <source>
        <dbReference type="Proteomes" id="UP000224567"/>
    </source>
</evidence>
<dbReference type="EMBL" id="MLFT02000007">
    <property type="protein sequence ID" value="PHT43401.1"/>
    <property type="molecule type" value="Genomic_DNA"/>
</dbReference>
<organism evidence="1 2">
    <name type="scientific">Capsicum baccatum</name>
    <name type="common">Peruvian pepper</name>
    <dbReference type="NCBI Taxonomy" id="33114"/>
    <lineage>
        <taxon>Eukaryota</taxon>
        <taxon>Viridiplantae</taxon>
        <taxon>Streptophyta</taxon>
        <taxon>Embryophyta</taxon>
        <taxon>Tracheophyta</taxon>
        <taxon>Spermatophyta</taxon>
        <taxon>Magnoliopsida</taxon>
        <taxon>eudicotyledons</taxon>
        <taxon>Gunneridae</taxon>
        <taxon>Pentapetalae</taxon>
        <taxon>asterids</taxon>
        <taxon>lamiids</taxon>
        <taxon>Solanales</taxon>
        <taxon>Solanaceae</taxon>
        <taxon>Solanoideae</taxon>
        <taxon>Capsiceae</taxon>
        <taxon>Capsicum</taxon>
    </lineage>
</organism>